<dbReference type="InterPro" id="IPR013656">
    <property type="entry name" value="PAS_4"/>
</dbReference>
<dbReference type="InterPro" id="IPR035965">
    <property type="entry name" value="PAS-like_dom_sf"/>
</dbReference>
<keyword evidence="6" id="KW-0418">Kinase</keyword>
<dbReference type="SUPFAM" id="SSF47384">
    <property type="entry name" value="Homodimeric domain of signal transducing histidine kinase"/>
    <property type="match status" value="1"/>
</dbReference>
<evidence type="ECO:0000259" key="9">
    <source>
        <dbReference type="PROSITE" id="PS50109"/>
    </source>
</evidence>
<protein>
    <recommendedName>
        <fullName evidence="2">histidine kinase</fullName>
        <ecNumber evidence="2">2.7.13.3</ecNumber>
    </recommendedName>
</protein>
<evidence type="ECO:0000256" key="2">
    <source>
        <dbReference type="ARBA" id="ARBA00012438"/>
    </source>
</evidence>
<dbReference type="CDD" id="cd00075">
    <property type="entry name" value="HATPase"/>
    <property type="match status" value="1"/>
</dbReference>
<dbReference type="NCBIfam" id="TIGR00229">
    <property type="entry name" value="sensory_box"/>
    <property type="match status" value="1"/>
</dbReference>
<dbReference type="PROSITE" id="PS50109">
    <property type="entry name" value="HIS_KIN"/>
    <property type="match status" value="1"/>
</dbReference>
<evidence type="ECO:0000256" key="7">
    <source>
        <dbReference type="ARBA" id="ARBA00022840"/>
    </source>
</evidence>
<dbReference type="InterPro" id="IPR004358">
    <property type="entry name" value="Sig_transdc_His_kin-like_C"/>
</dbReference>
<dbReference type="GO" id="GO:0005524">
    <property type="term" value="F:ATP binding"/>
    <property type="evidence" value="ECO:0007669"/>
    <property type="project" value="UniProtKB-KW"/>
</dbReference>
<evidence type="ECO:0000256" key="6">
    <source>
        <dbReference type="ARBA" id="ARBA00022777"/>
    </source>
</evidence>
<dbReference type="Pfam" id="PF08448">
    <property type="entry name" value="PAS_4"/>
    <property type="match status" value="1"/>
</dbReference>
<dbReference type="CDD" id="cd00082">
    <property type="entry name" value="HisKA"/>
    <property type="match status" value="1"/>
</dbReference>
<dbReference type="PRINTS" id="PR00344">
    <property type="entry name" value="BCTRLSENSOR"/>
</dbReference>
<keyword evidence="4" id="KW-0808">Transferase</keyword>
<dbReference type="EC" id="2.7.13.3" evidence="2"/>
<evidence type="ECO:0000313" key="11">
    <source>
        <dbReference type="EMBL" id="ASS76237.1"/>
    </source>
</evidence>
<dbReference type="Pfam" id="PF02518">
    <property type="entry name" value="HATPase_c"/>
    <property type="match status" value="1"/>
</dbReference>
<reference evidence="11 12" key="1">
    <citation type="journal article" date="2015" name="Int. J. Syst. Evol. Microbiol.">
        <title>Tumebacillus algifaecis sp. nov., isolated from decomposing algal scum.</title>
        <authorList>
            <person name="Wu Y.F."/>
            <person name="Zhang B."/>
            <person name="Xing P."/>
            <person name="Wu Q.L."/>
            <person name="Liu S.J."/>
        </authorList>
    </citation>
    <scope>NUCLEOTIDE SEQUENCE [LARGE SCALE GENOMIC DNA]</scope>
    <source>
        <strain evidence="11 12">THMBR28</strain>
    </source>
</reference>
<dbReference type="CDD" id="cd00130">
    <property type="entry name" value="PAS"/>
    <property type="match status" value="1"/>
</dbReference>
<dbReference type="PANTHER" id="PTHR43065">
    <property type="entry name" value="SENSOR HISTIDINE KINASE"/>
    <property type="match status" value="1"/>
</dbReference>
<dbReference type="InterPro" id="IPR000014">
    <property type="entry name" value="PAS"/>
</dbReference>
<dbReference type="Gene3D" id="1.10.287.130">
    <property type="match status" value="1"/>
</dbReference>
<dbReference type="Gene3D" id="3.30.565.10">
    <property type="entry name" value="Histidine kinase-like ATPase, C-terminal domain"/>
    <property type="match status" value="1"/>
</dbReference>
<evidence type="ECO:0000256" key="5">
    <source>
        <dbReference type="ARBA" id="ARBA00022741"/>
    </source>
</evidence>
<evidence type="ECO:0000256" key="1">
    <source>
        <dbReference type="ARBA" id="ARBA00000085"/>
    </source>
</evidence>
<keyword evidence="7" id="KW-0067">ATP-binding</keyword>
<evidence type="ECO:0000256" key="4">
    <source>
        <dbReference type="ARBA" id="ARBA00022679"/>
    </source>
</evidence>
<dbReference type="InterPro" id="IPR003594">
    <property type="entry name" value="HATPase_dom"/>
</dbReference>
<dbReference type="Pfam" id="PF00512">
    <property type="entry name" value="HisKA"/>
    <property type="match status" value="1"/>
</dbReference>
<dbReference type="SMART" id="SM00388">
    <property type="entry name" value="HisKA"/>
    <property type="match status" value="1"/>
</dbReference>
<dbReference type="SMART" id="SM00387">
    <property type="entry name" value="HATPase_c"/>
    <property type="match status" value="1"/>
</dbReference>
<name>A0A223D456_9BACL</name>
<dbReference type="EMBL" id="CP022657">
    <property type="protein sequence ID" value="ASS76237.1"/>
    <property type="molecule type" value="Genomic_DNA"/>
</dbReference>
<dbReference type="PROSITE" id="PS50112">
    <property type="entry name" value="PAS"/>
    <property type="match status" value="2"/>
</dbReference>
<evidence type="ECO:0000259" key="10">
    <source>
        <dbReference type="PROSITE" id="PS50112"/>
    </source>
</evidence>
<dbReference type="InterPro" id="IPR036890">
    <property type="entry name" value="HATPase_C_sf"/>
</dbReference>
<dbReference type="Pfam" id="PF13426">
    <property type="entry name" value="PAS_9"/>
    <property type="match status" value="1"/>
</dbReference>
<dbReference type="SUPFAM" id="SSF55785">
    <property type="entry name" value="PYP-like sensor domain (PAS domain)"/>
    <property type="match status" value="2"/>
</dbReference>
<sequence length="642" mass="73187">MDAGFFIAQPLQEGFEMQHVKFNRVNSSNLEGNIVVESILKIFWKDLGAYLQEDEYQMYAQHIRELVGYVDEFVTTGERNELAWEPFFDHGSKYGYLVASRDLPLEILLDMGNMFSESILNHVFHTHQLKFYEREAFGKILYITSKINTYSNQVVLGFQRWQDDSRNTLHDERRNQVLNRLPFSIVVYDEHGRLQFANTQALDHSRMRLEEVVGKTRDELRALDNRSTEPENMFRKVMSGERVRWRAADTNNVSDEGMYQVDKEMIPLFDESGQVNGSVTIVYSPISEKERLYNLHKQFSFVLNSMNSGLLILNQDFSLTSYNKKAEDVFGLAAEQVLGSSLLELYTRFTEKDMSNSKLYSSMKRGLPIRDREYSIMINGRTLTIRIDGNPIKNSQGVPVGYILIIDDQTELLAMREAMMRNEKFALIGQFAAGIAHEIRNPLTTVFGFLQLFASRAVQPDNFHDLTVKLLIPELDRANTILSDFLMVSRPQAPQRQLVITETFMADVLRLVESEANLRGVMLEVEAPSDLPSLNLDVQQMKQVFLNLCKNAFDVTPPGGKLVLRVKVENSDVQFEVIDEGPGILAEDLSHIFEPFYTTKEHGTGLGLPISHRIIEGHGGMLTVRSTEGVGTTFSIGIPFTP</sequence>
<evidence type="ECO:0000256" key="8">
    <source>
        <dbReference type="ARBA" id="ARBA00023012"/>
    </source>
</evidence>
<dbReference type="SUPFAM" id="SSF55874">
    <property type="entry name" value="ATPase domain of HSP90 chaperone/DNA topoisomerase II/histidine kinase"/>
    <property type="match status" value="1"/>
</dbReference>
<dbReference type="KEGG" id="tab:CIG75_15670"/>
<organism evidence="11 12">
    <name type="scientific">Tumebacillus algifaecis</name>
    <dbReference type="NCBI Taxonomy" id="1214604"/>
    <lineage>
        <taxon>Bacteria</taxon>
        <taxon>Bacillati</taxon>
        <taxon>Bacillota</taxon>
        <taxon>Bacilli</taxon>
        <taxon>Bacillales</taxon>
        <taxon>Alicyclobacillaceae</taxon>
        <taxon>Tumebacillus</taxon>
    </lineage>
</organism>
<keyword evidence="3" id="KW-0597">Phosphoprotein</keyword>
<feature type="domain" description="Histidine kinase" evidence="9">
    <location>
        <begin position="434"/>
        <end position="642"/>
    </location>
</feature>
<gene>
    <name evidence="11" type="ORF">CIG75_15670</name>
</gene>
<feature type="domain" description="PAS" evidence="10">
    <location>
        <begin position="295"/>
        <end position="366"/>
    </location>
</feature>
<comment type="catalytic activity">
    <reaction evidence="1">
        <text>ATP + protein L-histidine = ADP + protein N-phospho-L-histidine.</text>
        <dbReference type="EC" id="2.7.13.3"/>
    </reaction>
</comment>
<dbReference type="GO" id="GO:0000155">
    <property type="term" value="F:phosphorelay sensor kinase activity"/>
    <property type="evidence" value="ECO:0007669"/>
    <property type="project" value="InterPro"/>
</dbReference>
<proteinExistence type="predicted"/>
<accession>A0A223D456</accession>
<dbReference type="Proteomes" id="UP000214688">
    <property type="component" value="Chromosome"/>
</dbReference>
<dbReference type="Gene3D" id="3.30.450.20">
    <property type="entry name" value="PAS domain"/>
    <property type="match status" value="2"/>
</dbReference>
<evidence type="ECO:0000256" key="3">
    <source>
        <dbReference type="ARBA" id="ARBA00022553"/>
    </source>
</evidence>
<keyword evidence="8" id="KW-0902">Two-component regulatory system</keyword>
<dbReference type="InterPro" id="IPR005467">
    <property type="entry name" value="His_kinase_dom"/>
</dbReference>
<dbReference type="OrthoDB" id="9815750at2"/>
<keyword evidence="12" id="KW-1185">Reference proteome</keyword>
<evidence type="ECO:0000313" key="12">
    <source>
        <dbReference type="Proteomes" id="UP000214688"/>
    </source>
</evidence>
<dbReference type="PANTHER" id="PTHR43065:SF10">
    <property type="entry name" value="PEROXIDE STRESS-ACTIVATED HISTIDINE KINASE MAK3"/>
    <property type="match status" value="1"/>
</dbReference>
<dbReference type="SMART" id="SM00091">
    <property type="entry name" value="PAS"/>
    <property type="match status" value="2"/>
</dbReference>
<keyword evidence="5" id="KW-0547">Nucleotide-binding</keyword>
<dbReference type="InterPro" id="IPR036097">
    <property type="entry name" value="HisK_dim/P_sf"/>
</dbReference>
<feature type="domain" description="PAS" evidence="10">
    <location>
        <begin position="170"/>
        <end position="241"/>
    </location>
</feature>
<dbReference type="InterPro" id="IPR003661">
    <property type="entry name" value="HisK_dim/P_dom"/>
</dbReference>
<dbReference type="AlphaFoldDB" id="A0A223D456"/>